<keyword evidence="7" id="KW-1185">Reference proteome</keyword>
<evidence type="ECO:0000256" key="4">
    <source>
        <dbReference type="ARBA" id="ARBA00022840"/>
    </source>
</evidence>
<organism evidence="6 7">
    <name type="scientific">Brevibacillus choshinensis</name>
    <dbReference type="NCBI Taxonomy" id="54911"/>
    <lineage>
        <taxon>Bacteria</taxon>
        <taxon>Bacillati</taxon>
        <taxon>Bacillota</taxon>
        <taxon>Bacilli</taxon>
        <taxon>Bacillales</taxon>
        <taxon>Paenibacillaceae</taxon>
        <taxon>Brevibacillus</taxon>
    </lineage>
</organism>
<dbReference type="PANTHER" id="PTHR43776">
    <property type="entry name" value="TRANSPORT ATP-BINDING PROTEIN"/>
    <property type="match status" value="1"/>
</dbReference>
<comment type="similarity">
    <text evidence="1">Belongs to the ABC transporter superfamily.</text>
</comment>
<dbReference type="PROSITE" id="PS50893">
    <property type="entry name" value="ABC_TRANSPORTER_2"/>
    <property type="match status" value="1"/>
</dbReference>
<dbReference type="NCBIfam" id="TIGR01727">
    <property type="entry name" value="oligo_HPY"/>
    <property type="match status" value="1"/>
</dbReference>
<dbReference type="PANTHER" id="PTHR43776:SF7">
    <property type="entry name" value="D,D-DIPEPTIDE TRANSPORT ATP-BINDING PROTEIN DDPF-RELATED"/>
    <property type="match status" value="1"/>
</dbReference>
<dbReference type="CDD" id="cd03257">
    <property type="entry name" value="ABC_NikE_OppD_transporters"/>
    <property type="match status" value="1"/>
</dbReference>
<accession>A0ABX7FP76</accession>
<dbReference type="GO" id="GO:0005524">
    <property type="term" value="F:ATP binding"/>
    <property type="evidence" value="ECO:0007669"/>
    <property type="project" value="UniProtKB-KW"/>
</dbReference>
<protein>
    <submittedName>
        <fullName evidence="6">Dipeptide ABC transporter ATP-binding protein</fullName>
    </submittedName>
</protein>
<dbReference type="SMART" id="SM00382">
    <property type="entry name" value="AAA"/>
    <property type="match status" value="1"/>
</dbReference>
<dbReference type="InterPro" id="IPR050319">
    <property type="entry name" value="ABC_transp_ATP-bind"/>
</dbReference>
<dbReference type="InterPro" id="IPR003593">
    <property type="entry name" value="AAA+_ATPase"/>
</dbReference>
<reference evidence="6 7" key="1">
    <citation type="submission" date="2021-01" db="EMBL/GenBank/DDBJ databases">
        <title>Identification of strong promoters based on the transcriptome of Brevibacillus choshinensis.</title>
        <authorList>
            <person name="Yao D."/>
            <person name="Zhang K."/>
            <person name="Wu J."/>
        </authorList>
    </citation>
    <scope>NUCLEOTIDE SEQUENCE [LARGE SCALE GENOMIC DNA]</scope>
    <source>
        <strain evidence="6 7">HPD31-SP3</strain>
    </source>
</reference>
<keyword evidence="2" id="KW-0813">Transport</keyword>
<keyword evidence="4 6" id="KW-0067">ATP-binding</keyword>
<dbReference type="RefSeq" id="WP_203353855.1">
    <property type="nucleotide sequence ID" value="NZ_CP069127.1"/>
</dbReference>
<evidence type="ECO:0000256" key="3">
    <source>
        <dbReference type="ARBA" id="ARBA00022741"/>
    </source>
</evidence>
<dbReference type="InterPro" id="IPR013563">
    <property type="entry name" value="Oligopep_ABC_C"/>
</dbReference>
<evidence type="ECO:0000256" key="1">
    <source>
        <dbReference type="ARBA" id="ARBA00005417"/>
    </source>
</evidence>
<dbReference type="InterPro" id="IPR027417">
    <property type="entry name" value="P-loop_NTPase"/>
</dbReference>
<evidence type="ECO:0000256" key="2">
    <source>
        <dbReference type="ARBA" id="ARBA00022448"/>
    </source>
</evidence>
<evidence type="ECO:0000313" key="7">
    <source>
        <dbReference type="Proteomes" id="UP000596248"/>
    </source>
</evidence>
<dbReference type="Proteomes" id="UP000596248">
    <property type="component" value="Chromosome"/>
</dbReference>
<feature type="domain" description="ABC transporter" evidence="5">
    <location>
        <begin position="9"/>
        <end position="259"/>
    </location>
</feature>
<keyword evidence="3" id="KW-0547">Nucleotide-binding</keyword>
<name>A0ABX7FP76_BRECH</name>
<evidence type="ECO:0000259" key="5">
    <source>
        <dbReference type="PROSITE" id="PS50893"/>
    </source>
</evidence>
<evidence type="ECO:0000313" key="6">
    <source>
        <dbReference type="EMBL" id="QRG66790.1"/>
    </source>
</evidence>
<dbReference type="Pfam" id="PF00005">
    <property type="entry name" value="ABC_tran"/>
    <property type="match status" value="1"/>
</dbReference>
<dbReference type="EMBL" id="CP069127">
    <property type="protein sequence ID" value="QRG66790.1"/>
    <property type="molecule type" value="Genomic_DNA"/>
</dbReference>
<sequence>MGEASDVLVEARNVKKYFEVQKSFLGRHSTLLKAVDDISFTIRKGETFGLVGESGCGKSTIGRTLLKLYEPTAGDILYNGQSIAGLNHKEMLPYRKKMQMIFQDPYASLDPRMTIAEIVGDPLVVHNIYQGKDRQDRVKELIELVGLKADHLNRYPHEFSGGQRQRIGIARALAVEPEFIVCDEPISALDVSIQAQVVNMLEELQERFGLTYLFVSHDLSMVRHISHKVGVMYLGSLVEYAEVNELYTNMQHPYTRALLSAVPIADPDTAERSERIHLQGDVPSPLNPPSGCAFRTRCPYAMKRCAEEKPSLRDMGNGHGVACHLID</sequence>
<dbReference type="InterPro" id="IPR017871">
    <property type="entry name" value="ABC_transporter-like_CS"/>
</dbReference>
<dbReference type="InterPro" id="IPR003439">
    <property type="entry name" value="ABC_transporter-like_ATP-bd"/>
</dbReference>
<proteinExistence type="inferred from homology"/>
<dbReference type="SUPFAM" id="SSF52540">
    <property type="entry name" value="P-loop containing nucleoside triphosphate hydrolases"/>
    <property type="match status" value="1"/>
</dbReference>
<dbReference type="NCBIfam" id="NF008453">
    <property type="entry name" value="PRK11308.1"/>
    <property type="match status" value="1"/>
</dbReference>
<dbReference type="PROSITE" id="PS00211">
    <property type="entry name" value="ABC_TRANSPORTER_1"/>
    <property type="match status" value="1"/>
</dbReference>
<dbReference type="Gene3D" id="3.40.50.300">
    <property type="entry name" value="P-loop containing nucleotide triphosphate hydrolases"/>
    <property type="match status" value="1"/>
</dbReference>
<gene>
    <name evidence="6" type="ORF">JNE38_25440</name>
</gene>
<dbReference type="Pfam" id="PF08352">
    <property type="entry name" value="oligo_HPY"/>
    <property type="match status" value="1"/>
</dbReference>